<evidence type="ECO:0000313" key="2">
    <source>
        <dbReference type="Proteomes" id="UP001556653"/>
    </source>
</evidence>
<name>A0ABV3S718_9GAMM</name>
<evidence type="ECO:0000313" key="1">
    <source>
        <dbReference type="EMBL" id="MEX0385919.1"/>
    </source>
</evidence>
<comment type="caution">
    <text evidence="1">The sequence shown here is derived from an EMBL/GenBank/DDBJ whole genome shotgun (WGS) entry which is preliminary data.</text>
</comment>
<dbReference type="Pfam" id="PF10054">
    <property type="entry name" value="DUF2291"/>
    <property type="match status" value="1"/>
</dbReference>
<accession>A0ABV3S718</accession>
<reference evidence="1 2" key="1">
    <citation type="submission" date="2024-02" db="EMBL/GenBank/DDBJ databases">
        <title>New especies of Spiribacter isolated from saline water.</title>
        <authorList>
            <person name="Leon M.J."/>
            <person name="De La Haba R."/>
            <person name="Sanchez-Porro C."/>
            <person name="Ventosa A."/>
        </authorList>
    </citation>
    <scope>NUCLEOTIDE SEQUENCE [LARGE SCALE GENOMIC DNA]</scope>
    <source>
        <strain evidence="2">ag22IC4-227</strain>
    </source>
</reference>
<dbReference type="RefSeq" id="WP_367966402.1">
    <property type="nucleotide sequence ID" value="NZ_JBAKFI010000004.1"/>
</dbReference>
<gene>
    <name evidence="1" type="ORF">V6X64_02780</name>
</gene>
<dbReference type="InterPro" id="IPR014582">
    <property type="entry name" value="UCP033535_lipo"/>
</dbReference>
<dbReference type="InterPro" id="IPR036215">
    <property type="entry name" value="TM0957-like_sf"/>
</dbReference>
<dbReference type="EMBL" id="JBAKFJ010000001">
    <property type="protein sequence ID" value="MEX0385919.1"/>
    <property type="molecule type" value="Genomic_DNA"/>
</dbReference>
<organism evidence="1 2">
    <name type="scientific">Spiribacter onubensis</name>
    <dbReference type="NCBI Taxonomy" id="3122420"/>
    <lineage>
        <taxon>Bacteria</taxon>
        <taxon>Pseudomonadati</taxon>
        <taxon>Pseudomonadota</taxon>
        <taxon>Gammaproteobacteria</taxon>
        <taxon>Chromatiales</taxon>
        <taxon>Ectothiorhodospiraceae</taxon>
        <taxon>Spiribacter</taxon>
    </lineage>
</organism>
<protein>
    <submittedName>
        <fullName evidence="1">DUF2291 domain-containing protein</fullName>
    </submittedName>
</protein>
<sequence>MASVTAETPSVRRKPRRTVLLSALAVAVFGVALGLDTTVVSIGSEADQREAEFSPAAFGEEQFPRIRDYVVGNAVPAPVLSEAIDADQRAAADEYGVSAGIGAVIPVRFTGTVGDGSSGVFNVSVDGIPSDRTIRVQTGPAINGTDLRDATGTISFGQFTNQIEYQDAGSGINNAMKADVLQGLDRETLPGRQIEVTGVFKLINPNNWFVTPVALEVR</sequence>
<keyword evidence="2" id="KW-1185">Reference proteome</keyword>
<dbReference type="PIRSF" id="PIRSF033535">
    <property type="entry name" value="UCP033535_plp"/>
    <property type="match status" value="1"/>
</dbReference>
<proteinExistence type="predicted"/>
<dbReference type="SUPFAM" id="SSF141318">
    <property type="entry name" value="TM0957-like"/>
    <property type="match status" value="1"/>
</dbReference>
<dbReference type="Proteomes" id="UP001556653">
    <property type="component" value="Unassembled WGS sequence"/>
</dbReference>